<feature type="signal peptide" evidence="1">
    <location>
        <begin position="1"/>
        <end position="19"/>
    </location>
</feature>
<reference evidence="2" key="1">
    <citation type="submission" date="2018-02" db="EMBL/GenBank/DDBJ databases">
        <title>Rhizophora mucronata_Transcriptome.</title>
        <authorList>
            <person name="Meera S.P."/>
            <person name="Sreeshan A."/>
            <person name="Augustine A."/>
        </authorList>
    </citation>
    <scope>NUCLEOTIDE SEQUENCE</scope>
    <source>
        <tissue evidence="2">Leaf</tissue>
    </source>
</reference>
<evidence type="ECO:0000256" key="1">
    <source>
        <dbReference type="SAM" id="SignalP"/>
    </source>
</evidence>
<keyword evidence="1" id="KW-0732">Signal</keyword>
<protein>
    <submittedName>
        <fullName evidence="2">Myb-related protein 330-like</fullName>
    </submittedName>
</protein>
<accession>A0A2P2N6Y0</accession>
<sequence>MDLLMFVTSVLLTNSSTCANGVSGFSVSDIEKALLLL</sequence>
<proteinExistence type="predicted"/>
<dbReference type="EMBL" id="GGEC01057773">
    <property type="protein sequence ID" value="MBX38257.1"/>
    <property type="molecule type" value="Transcribed_RNA"/>
</dbReference>
<feature type="chain" id="PRO_5015103225" evidence="1">
    <location>
        <begin position="20"/>
        <end position="37"/>
    </location>
</feature>
<organism evidence="2">
    <name type="scientific">Rhizophora mucronata</name>
    <name type="common">Asiatic mangrove</name>
    <dbReference type="NCBI Taxonomy" id="61149"/>
    <lineage>
        <taxon>Eukaryota</taxon>
        <taxon>Viridiplantae</taxon>
        <taxon>Streptophyta</taxon>
        <taxon>Embryophyta</taxon>
        <taxon>Tracheophyta</taxon>
        <taxon>Spermatophyta</taxon>
        <taxon>Magnoliopsida</taxon>
        <taxon>eudicotyledons</taxon>
        <taxon>Gunneridae</taxon>
        <taxon>Pentapetalae</taxon>
        <taxon>rosids</taxon>
        <taxon>fabids</taxon>
        <taxon>Malpighiales</taxon>
        <taxon>Rhizophoraceae</taxon>
        <taxon>Rhizophora</taxon>
    </lineage>
</organism>
<evidence type="ECO:0000313" key="2">
    <source>
        <dbReference type="EMBL" id="MBX38257.1"/>
    </source>
</evidence>
<dbReference type="AlphaFoldDB" id="A0A2P2N6Y0"/>
<name>A0A2P2N6Y0_RHIMU</name>